<keyword evidence="9" id="KW-1185">Reference proteome</keyword>
<keyword evidence="6" id="KW-0732">Signal</keyword>
<dbReference type="STRING" id="338969.Rfer_1384"/>
<organism evidence="8 9">
    <name type="scientific">Albidiferax ferrireducens (strain ATCC BAA-621 / DSM 15236 / T118)</name>
    <name type="common">Rhodoferax ferrireducens</name>
    <dbReference type="NCBI Taxonomy" id="338969"/>
    <lineage>
        <taxon>Bacteria</taxon>
        <taxon>Pseudomonadati</taxon>
        <taxon>Pseudomonadota</taxon>
        <taxon>Betaproteobacteria</taxon>
        <taxon>Burkholderiales</taxon>
        <taxon>Comamonadaceae</taxon>
        <taxon>Rhodoferax</taxon>
    </lineage>
</organism>
<proteinExistence type="inferred from homology"/>
<keyword evidence="4" id="KW-0472">Membrane</keyword>
<comment type="subcellular location">
    <subcellularLocation>
        <location evidence="1">Membrane</location>
    </subcellularLocation>
</comment>
<evidence type="ECO:0000256" key="2">
    <source>
        <dbReference type="ARBA" id="ARBA00009646"/>
    </source>
</evidence>
<dbReference type="InterPro" id="IPR008816">
    <property type="entry name" value="Gly_zipper_2TM_dom"/>
</dbReference>
<dbReference type="GO" id="GO:0019867">
    <property type="term" value="C:outer membrane"/>
    <property type="evidence" value="ECO:0007669"/>
    <property type="project" value="InterPro"/>
</dbReference>
<reference evidence="9" key="1">
    <citation type="submission" date="2006-02" db="EMBL/GenBank/DDBJ databases">
        <title>Complete sequence of chromosome of Rhodoferax ferrireducens DSM 15236.</title>
        <authorList>
            <person name="Copeland A."/>
            <person name="Lucas S."/>
            <person name="Lapidus A."/>
            <person name="Barry K."/>
            <person name="Detter J.C."/>
            <person name="Glavina del Rio T."/>
            <person name="Hammon N."/>
            <person name="Israni S."/>
            <person name="Pitluck S."/>
            <person name="Brettin T."/>
            <person name="Bruce D."/>
            <person name="Han C."/>
            <person name="Tapia R."/>
            <person name="Gilna P."/>
            <person name="Kiss H."/>
            <person name="Schmutz J."/>
            <person name="Larimer F."/>
            <person name="Land M."/>
            <person name="Kyrpides N."/>
            <person name="Ivanova N."/>
            <person name="Richardson P."/>
        </authorList>
    </citation>
    <scope>NUCLEOTIDE SEQUENCE [LARGE SCALE GENOMIC DNA]</scope>
    <source>
        <strain evidence="9">ATCC BAA-621 / DSM 15236 / T118</strain>
    </source>
</reference>
<dbReference type="PANTHER" id="PTHR35603:SF2">
    <property type="entry name" value="OUTER MEMBRANE LIPOPROTEIN"/>
    <property type="match status" value="1"/>
</dbReference>
<evidence type="ECO:0000256" key="6">
    <source>
        <dbReference type="SAM" id="SignalP"/>
    </source>
</evidence>
<feature type="signal peptide" evidence="6">
    <location>
        <begin position="1"/>
        <end position="22"/>
    </location>
</feature>
<sequence length="376" mass="40552">MNALLKNALAVTAVAMAAQASAQVTFYEQNGFQGQSFTTSRTVDNLARRGFNDRASSAVVAGERWEVCEDARFNGRCVVLRPGQYPSLDAMGLNNRISSVRAVSRNARIDDQRYAPAPVAAPANAQITFYENEGFGGQSFTTERQINNFDRFGFNDRASSAVVVGEGWEVCDDVRFQGRCVVLRQGSYGSLRAMGLNDRISSVRILDDNARGNDRRYAPAPVAAPEPVAAPDFRPRRDERLFEANVTSVRAVMGTPEQRCWVDREQVAQNQSNTNVPGAIAGALLGGILGHQVGGGTGKDLATAGGAIAGAAIGANVNGGTPQTATQDVRRCETVPNQRPQYWDVTYNFRGQEHRVQMTAPPGPTVTVNAQGEPRK</sequence>
<comment type="similarity">
    <text evidence="2">Belongs to the beta/gamma-crystallin family.</text>
</comment>
<feature type="region of interest" description="Disordered" evidence="5">
    <location>
        <begin position="357"/>
        <end position="376"/>
    </location>
</feature>
<dbReference type="EMBL" id="CP000267">
    <property type="protein sequence ID" value="ABD69117.1"/>
    <property type="molecule type" value="Genomic_DNA"/>
</dbReference>
<evidence type="ECO:0000256" key="1">
    <source>
        <dbReference type="ARBA" id="ARBA00004370"/>
    </source>
</evidence>
<evidence type="ECO:0000259" key="7">
    <source>
        <dbReference type="PROSITE" id="PS50915"/>
    </source>
</evidence>
<evidence type="ECO:0000256" key="4">
    <source>
        <dbReference type="ARBA" id="ARBA00023136"/>
    </source>
</evidence>
<dbReference type="eggNOG" id="COG3134">
    <property type="taxonomic scope" value="Bacteria"/>
</dbReference>
<dbReference type="InterPro" id="IPR001064">
    <property type="entry name" value="Beta/gamma_crystallin"/>
</dbReference>
<feature type="domain" description="Beta/gamma crystallin 'Greek key'" evidence="7">
    <location>
        <begin position="63"/>
        <end position="104"/>
    </location>
</feature>
<dbReference type="Pfam" id="PF05433">
    <property type="entry name" value="Rick_17kDa_Anti"/>
    <property type="match status" value="1"/>
</dbReference>
<dbReference type="KEGG" id="rfr:Rfer_1384"/>
<dbReference type="SMART" id="SM00247">
    <property type="entry name" value="XTALbg"/>
    <property type="match status" value="2"/>
</dbReference>
<feature type="domain" description="Beta/gamma crystallin 'Greek key'" evidence="7">
    <location>
        <begin position="166"/>
        <end position="207"/>
    </location>
</feature>
<evidence type="ECO:0000256" key="3">
    <source>
        <dbReference type="ARBA" id="ARBA00022737"/>
    </source>
</evidence>
<evidence type="ECO:0000313" key="8">
    <source>
        <dbReference type="EMBL" id="ABD69117.1"/>
    </source>
</evidence>
<accession>Q21YN6</accession>
<keyword evidence="3" id="KW-0677">Repeat</keyword>
<dbReference type="SUPFAM" id="SSF49695">
    <property type="entry name" value="gamma-Crystallin-like"/>
    <property type="match status" value="1"/>
</dbReference>
<evidence type="ECO:0000313" key="9">
    <source>
        <dbReference type="Proteomes" id="UP000008332"/>
    </source>
</evidence>
<feature type="chain" id="PRO_5004200471" evidence="6">
    <location>
        <begin position="23"/>
        <end position="376"/>
    </location>
</feature>
<dbReference type="Proteomes" id="UP000008332">
    <property type="component" value="Chromosome"/>
</dbReference>
<dbReference type="OrthoDB" id="9150808at2"/>
<dbReference type="RefSeq" id="WP_011463685.1">
    <property type="nucleotide sequence ID" value="NC_007908.1"/>
</dbReference>
<dbReference type="HOGENOM" id="CLU_762174_0_0_4"/>
<gene>
    <name evidence="8" type="ordered locus">Rfer_1384</name>
</gene>
<dbReference type="PANTHER" id="PTHR35603">
    <property type="match status" value="1"/>
</dbReference>
<evidence type="ECO:0000256" key="5">
    <source>
        <dbReference type="SAM" id="MobiDB-lite"/>
    </source>
</evidence>
<dbReference type="AlphaFoldDB" id="Q21YN6"/>
<name>Q21YN6_ALBFT</name>
<dbReference type="Gene3D" id="2.60.20.10">
    <property type="entry name" value="Crystallins"/>
    <property type="match status" value="2"/>
</dbReference>
<dbReference type="InterPro" id="IPR051407">
    <property type="entry name" value="Bact_OM_lipoprot/Surf_antigen"/>
</dbReference>
<dbReference type="PROSITE" id="PS50915">
    <property type="entry name" value="CRYSTALLIN_BETA_GAMMA"/>
    <property type="match status" value="2"/>
</dbReference>
<dbReference type="Pfam" id="PF00030">
    <property type="entry name" value="Crystall"/>
    <property type="match status" value="2"/>
</dbReference>
<protein>
    <submittedName>
        <fullName evidence="8">17 kDa surface antigen</fullName>
    </submittedName>
</protein>
<dbReference type="InterPro" id="IPR011024">
    <property type="entry name" value="G_crystallin-like"/>
</dbReference>